<protein>
    <submittedName>
        <fullName evidence="1">Uncharacterized protein</fullName>
    </submittedName>
</protein>
<dbReference type="EMBL" id="CP023198">
    <property type="protein sequence ID" value="AUE18591.1"/>
    <property type="molecule type" value="Genomic_DNA"/>
</dbReference>
<evidence type="ECO:0000313" key="1">
    <source>
        <dbReference type="EMBL" id="AUE18591.1"/>
    </source>
</evidence>
<dbReference type="AlphaFoldDB" id="A0AAN1M4U0"/>
<name>A0AAN1M4U0_BIFBR</name>
<proteinExistence type="predicted"/>
<accession>A0AAN1M4U0</accession>
<organism evidence="1 2">
    <name type="scientific">Bifidobacterium breve</name>
    <dbReference type="NCBI Taxonomy" id="1685"/>
    <lineage>
        <taxon>Bacteria</taxon>
        <taxon>Bacillati</taxon>
        <taxon>Actinomycetota</taxon>
        <taxon>Actinomycetes</taxon>
        <taxon>Bifidobacteriales</taxon>
        <taxon>Bifidobacteriaceae</taxon>
        <taxon>Bifidobacterium</taxon>
    </lineage>
</organism>
<sequence length="123" mass="14086">MKGFTEQTASLLESLEAVDHIDRDAGRIYYSEEFKRHVISSWHGGDSPTALFRKAGLGPEVIGSKRIERCVARWRDRHRITDLQADEVAESLVPMSLFLAQTERLNAFESRIRQLEDEQGRQA</sequence>
<dbReference type="RefSeq" id="WP_106621613.1">
    <property type="nucleotide sequence ID" value="NZ_CP021552.1"/>
</dbReference>
<reference evidence="1 2" key="1">
    <citation type="submission" date="2017-09" db="EMBL/GenBank/DDBJ databases">
        <title>Comparative genomics and methylome analysis of the gut commensal Bifidobacterium breve.</title>
        <authorList>
            <person name="Bottacini F."/>
            <person name="Morrissey R."/>
            <person name="Roberts R.J."/>
            <person name="James K."/>
            <person name="van Breen J."/>
            <person name="Egan M."/>
            <person name="Lambert J."/>
            <person name="van Limpt K."/>
            <person name="Stanton C."/>
            <person name="Knol J."/>
            <person name="O' Connell Motherway M."/>
            <person name="van Sinderen D."/>
        </authorList>
    </citation>
    <scope>NUCLEOTIDE SEQUENCE [LARGE SCALE GENOMIC DNA]</scope>
    <source>
        <strain evidence="1 2">DRBB29</strain>
    </source>
</reference>
<dbReference type="Proteomes" id="UP000232496">
    <property type="component" value="Chromosome"/>
</dbReference>
<evidence type="ECO:0000313" key="2">
    <source>
        <dbReference type="Proteomes" id="UP000232496"/>
    </source>
</evidence>
<gene>
    <name evidence="1" type="ORF">DRBB29_1038</name>
</gene>